<organism evidence="2 3">
    <name type="scientific">Streptomyces griseochromogenes</name>
    <dbReference type="NCBI Taxonomy" id="68214"/>
    <lineage>
        <taxon>Bacteria</taxon>
        <taxon>Bacillati</taxon>
        <taxon>Actinomycetota</taxon>
        <taxon>Actinomycetes</taxon>
        <taxon>Kitasatosporales</taxon>
        <taxon>Streptomycetaceae</taxon>
        <taxon>Streptomyces</taxon>
    </lineage>
</organism>
<keyword evidence="3" id="KW-1185">Reference proteome</keyword>
<name>A0ABS4LLP7_9ACTN</name>
<evidence type="ECO:0000313" key="3">
    <source>
        <dbReference type="Proteomes" id="UP001519309"/>
    </source>
</evidence>
<dbReference type="Proteomes" id="UP001519309">
    <property type="component" value="Unassembled WGS sequence"/>
</dbReference>
<reference evidence="2 3" key="1">
    <citation type="submission" date="2021-03" db="EMBL/GenBank/DDBJ databases">
        <title>Genomic Encyclopedia of Type Strains, Phase IV (KMG-IV): sequencing the most valuable type-strain genomes for metagenomic binning, comparative biology and taxonomic classification.</title>
        <authorList>
            <person name="Goeker M."/>
        </authorList>
    </citation>
    <scope>NUCLEOTIDE SEQUENCE [LARGE SCALE GENOMIC DNA]</scope>
    <source>
        <strain evidence="2 3">DSM 40499</strain>
    </source>
</reference>
<feature type="compositionally biased region" description="Polar residues" evidence="1">
    <location>
        <begin position="1"/>
        <end position="11"/>
    </location>
</feature>
<feature type="region of interest" description="Disordered" evidence="1">
    <location>
        <begin position="1"/>
        <end position="34"/>
    </location>
</feature>
<proteinExistence type="predicted"/>
<evidence type="ECO:0000256" key="1">
    <source>
        <dbReference type="SAM" id="MobiDB-lite"/>
    </source>
</evidence>
<gene>
    <name evidence="2" type="ORF">J2Z21_001245</name>
</gene>
<sequence>MARTMSGSRAVQQHRLRPVSAAADEGGSFADVDP</sequence>
<evidence type="ECO:0000313" key="2">
    <source>
        <dbReference type="EMBL" id="MBP2048321.1"/>
    </source>
</evidence>
<accession>A0ABS4LLP7</accession>
<protein>
    <submittedName>
        <fullName evidence="2">Uncharacterized protein</fullName>
    </submittedName>
</protein>
<dbReference type="EMBL" id="JAGGLP010000002">
    <property type="protein sequence ID" value="MBP2048321.1"/>
    <property type="molecule type" value="Genomic_DNA"/>
</dbReference>
<comment type="caution">
    <text evidence="2">The sequence shown here is derived from an EMBL/GenBank/DDBJ whole genome shotgun (WGS) entry which is preliminary data.</text>
</comment>